<dbReference type="EMBL" id="SPHZ02000009">
    <property type="protein sequence ID" value="KAF0899723.1"/>
    <property type="molecule type" value="Genomic_DNA"/>
</dbReference>
<gene>
    <name evidence="2" type="ORF">E2562_022569</name>
</gene>
<evidence type="ECO:0000313" key="2">
    <source>
        <dbReference type="EMBL" id="KAF0899723.1"/>
    </source>
</evidence>
<name>A0A6G1CJD2_9ORYZ</name>
<evidence type="ECO:0000313" key="3">
    <source>
        <dbReference type="Proteomes" id="UP000479710"/>
    </source>
</evidence>
<evidence type="ECO:0000256" key="1">
    <source>
        <dbReference type="SAM" id="MobiDB-lite"/>
    </source>
</evidence>
<feature type="compositionally biased region" description="Basic and acidic residues" evidence="1">
    <location>
        <begin position="81"/>
        <end position="97"/>
    </location>
</feature>
<feature type="compositionally biased region" description="Basic and acidic residues" evidence="1">
    <location>
        <begin position="1"/>
        <end position="16"/>
    </location>
</feature>
<protein>
    <submittedName>
        <fullName evidence="2">Uncharacterized protein</fullName>
    </submittedName>
</protein>
<organism evidence="2 3">
    <name type="scientific">Oryza meyeriana var. granulata</name>
    <dbReference type="NCBI Taxonomy" id="110450"/>
    <lineage>
        <taxon>Eukaryota</taxon>
        <taxon>Viridiplantae</taxon>
        <taxon>Streptophyta</taxon>
        <taxon>Embryophyta</taxon>
        <taxon>Tracheophyta</taxon>
        <taxon>Spermatophyta</taxon>
        <taxon>Magnoliopsida</taxon>
        <taxon>Liliopsida</taxon>
        <taxon>Poales</taxon>
        <taxon>Poaceae</taxon>
        <taxon>BOP clade</taxon>
        <taxon>Oryzoideae</taxon>
        <taxon>Oryzeae</taxon>
        <taxon>Oryzinae</taxon>
        <taxon>Oryza</taxon>
        <taxon>Oryza meyeriana</taxon>
    </lineage>
</organism>
<proteinExistence type="predicted"/>
<feature type="compositionally biased region" description="Polar residues" evidence="1">
    <location>
        <begin position="70"/>
        <end position="80"/>
    </location>
</feature>
<accession>A0A6G1CJD2</accession>
<dbReference type="AlphaFoldDB" id="A0A6G1CJD2"/>
<feature type="compositionally biased region" description="Basic and acidic residues" evidence="1">
    <location>
        <begin position="30"/>
        <end position="39"/>
    </location>
</feature>
<feature type="compositionally biased region" description="Basic and acidic residues" evidence="1">
    <location>
        <begin position="109"/>
        <end position="121"/>
    </location>
</feature>
<reference evidence="2 3" key="1">
    <citation type="submission" date="2019-11" db="EMBL/GenBank/DDBJ databases">
        <title>Whole genome sequence of Oryza granulata.</title>
        <authorList>
            <person name="Li W."/>
        </authorList>
    </citation>
    <scope>NUCLEOTIDE SEQUENCE [LARGE SCALE GENOMIC DNA]</scope>
    <source>
        <strain evidence="3">cv. Menghai</strain>
        <tissue evidence="2">Leaf</tissue>
    </source>
</reference>
<sequence length="121" mass="12714">MTVIDHDAAGRPRWEEEGITDGNTGSPAALDRRDGDGGKHRGNTVGHRGMITGERRDDGVGRGTWGGEEAQTTVGWMTTPTREKTTSANRGSEKEKGGAGYGGGLPGHGDGDGDGLRRLRE</sequence>
<dbReference type="Proteomes" id="UP000479710">
    <property type="component" value="Unassembled WGS sequence"/>
</dbReference>
<comment type="caution">
    <text evidence="2">The sequence shown here is derived from an EMBL/GenBank/DDBJ whole genome shotgun (WGS) entry which is preliminary data.</text>
</comment>
<feature type="compositionally biased region" description="Gly residues" evidence="1">
    <location>
        <begin position="98"/>
        <end position="108"/>
    </location>
</feature>
<keyword evidence="3" id="KW-1185">Reference proteome</keyword>
<feature type="region of interest" description="Disordered" evidence="1">
    <location>
        <begin position="1"/>
        <end position="121"/>
    </location>
</feature>